<proteinExistence type="predicted"/>
<accession>A0ACB9FTA8</accession>
<keyword evidence="2" id="KW-1185">Reference proteome</keyword>
<comment type="caution">
    <text evidence="1">The sequence shown here is derived from an EMBL/GenBank/DDBJ whole genome shotgun (WGS) entry which is preliminary data.</text>
</comment>
<sequence>MTSAVQEVERNGSTLMILSMGSKKFSADFRLMFRLLKLFMLVSDFIAEFLNKDLSRPGKYKVMEICAIKAMNKRSFIFLKSEGYMTINNRQSCAA</sequence>
<protein>
    <submittedName>
        <fullName evidence="1">Uncharacterized protein</fullName>
    </submittedName>
</protein>
<name>A0ACB9FTA8_9ASTR</name>
<reference evidence="1 2" key="2">
    <citation type="journal article" date="2022" name="Mol. Ecol. Resour.">
        <title>The genomes of chicory, endive, great burdock and yacon provide insights into Asteraceae paleo-polyploidization history and plant inulin production.</title>
        <authorList>
            <person name="Fan W."/>
            <person name="Wang S."/>
            <person name="Wang H."/>
            <person name="Wang A."/>
            <person name="Jiang F."/>
            <person name="Liu H."/>
            <person name="Zhao H."/>
            <person name="Xu D."/>
            <person name="Zhang Y."/>
        </authorList>
    </citation>
    <scope>NUCLEOTIDE SEQUENCE [LARGE SCALE GENOMIC DNA]</scope>
    <source>
        <strain evidence="2">cv. Yunnan</strain>
        <tissue evidence="1">Leaves</tissue>
    </source>
</reference>
<evidence type="ECO:0000313" key="2">
    <source>
        <dbReference type="Proteomes" id="UP001056120"/>
    </source>
</evidence>
<organism evidence="1 2">
    <name type="scientific">Smallanthus sonchifolius</name>
    <dbReference type="NCBI Taxonomy" id="185202"/>
    <lineage>
        <taxon>Eukaryota</taxon>
        <taxon>Viridiplantae</taxon>
        <taxon>Streptophyta</taxon>
        <taxon>Embryophyta</taxon>
        <taxon>Tracheophyta</taxon>
        <taxon>Spermatophyta</taxon>
        <taxon>Magnoliopsida</taxon>
        <taxon>eudicotyledons</taxon>
        <taxon>Gunneridae</taxon>
        <taxon>Pentapetalae</taxon>
        <taxon>asterids</taxon>
        <taxon>campanulids</taxon>
        <taxon>Asterales</taxon>
        <taxon>Asteraceae</taxon>
        <taxon>Asteroideae</taxon>
        <taxon>Heliantheae alliance</taxon>
        <taxon>Millerieae</taxon>
        <taxon>Smallanthus</taxon>
    </lineage>
</organism>
<evidence type="ECO:0000313" key="1">
    <source>
        <dbReference type="EMBL" id="KAI3774379.1"/>
    </source>
</evidence>
<reference evidence="2" key="1">
    <citation type="journal article" date="2022" name="Mol. Ecol. Resour.">
        <title>The genomes of chicory, endive, great burdock and yacon provide insights into Asteraceae palaeo-polyploidization history and plant inulin production.</title>
        <authorList>
            <person name="Fan W."/>
            <person name="Wang S."/>
            <person name="Wang H."/>
            <person name="Wang A."/>
            <person name="Jiang F."/>
            <person name="Liu H."/>
            <person name="Zhao H."/>
            <person name="Xu D."/>
            <person name="Zhang Y."/>
        </authorList>
    </citation>
    <scope>NUCLEOTIDE SEQUENCE [LARGE SCALE GENOMIC DNA]</scope>
    <source>
        <strain evidence="2">cv. Yunnan</strain>
    </source>
</reference>
<dbReference type="EMBL" id="CM042033">
    <property type="protein sequence ID" value="KAI3774379.1"/>
    <property type="molecule type" value="Genomic_DNA"/>
</dbReference>
<gene>
    <name evidence="1" type="ORF">L1987_48932</name>
</gene>
<dbReference type="Proteomes" id="UP001056120">
    <property type="component" value="Linkage Group LG16"/>
</dbReference>